<reference evidence="12" key="1">
    <citation type="submission" date="2020-11" db="EMBL/GenBank/DDBJ databases">
        <authorList>
            <consortium name="DOE Joint Genome Institute"/>
            <person name="Ahrendt S."/>
            <person name="Riley R."/>
            <person name="Andreopoulos W."/>
            <person name="Labutti K."/>
            <person name="Pangilinan J."/>
            <person name="Ruiz-Duenas F.J."/>
            <person name="Barrasa J.M."/>
            <person name="Sanchez-Garcia M."/>
            <person name="Camarero S."/>
            <person name="Miyauchi S."/>
            <person name="Serrano A."/>
            <person name="Linde D."/>
            <person name="Babiker R."/>
            <person name="Drula E."/>
            <person name="Ayuso-Fernandez I."/>
            <person name="Pacheco R."/>
            <person name="Padilla G."/>
            <person name="Ferreira P."/>
            <person name="Barriuso J."/>
            <person name="Kellner H."/>
            <person name="Castanera R."/>
            <person name="Alfaro M."/>
            <person name="Ramirez L."/>
            <person name="Pisabarro A.G."/>
            <person name="Kuo A."/>
            <person name="Tritt A."/>
            <person name="Lipzen A."/>
            <person name="He G."/>
            <person name="Yan M."/>
            <person name="Ng V."/>
            <person name="Cullen D."/>
            <person name="Martin F."/>
            <person name="Rosso M.-N."/>
            <person name="Henrissat B."/>
            <person name="Hibbett D."/>
            <person name="Martinez A.T."/>
            <person name="Grigoriev I.V."/>
        </authorList>
    </citation>
    <scope>NUCLEOTIDE SEQUENCE</scope>
    <source>
        <strain evidence="12">CBS 247.69</strain>
    </source>
</reference>
<comment type="pathway">
    <text evidence="2">Secondary metabolite biosynthesis.</text>
</comment>
<dbReference type="Proteomes" id="UP000807353">
    <property type="component" value="Unassembled WGS sequence"/>
</dbReference>
<dbReference type="PANTHER" id="PTHR46300:SF7">
    <property type="entry name" value="P450, PUTATIVE (EUROFUNG)-RELATED"/>
    <property type="match status" value="1"/>
</dbReference>
<dbReference type="SUPFAM" id="SSF48264">
    <property type="entry name" value="Cytochrome P450"/>
    <property type="match status" value="1"/>
</dbReference>
<dbReference type="InterPro" id="IPR050364">
    <property type="entry name" value="Cytochrome_P450_fung"/>
</dbReference>
<gene>
    <name evidence="12" type="ORF">BDZ94DRAFT_1214622</name>
</gene>
<dbReference type="GO" id="GO:0020037">
    <property type="term" value="F:heme binding"/>
    <property type="evidence" value="ECO:0007669"/>
    <property type="project" value="InterPro"/>
</dbReference>
<dbReference type="AlphaFoldDB" id="A0A9P5YD14"/>
<dbReference type="OrthoDB" id="2789670at2759"/>
<evidence type="ECO:0000256" key="2">
    <source>
        <dbReference type="ARBA" id="ARBA00005179"/>
    </source>
</evidence>
<feature type="binding site" description="axial binding residue" evidence="9">
    <location>
        <position position="443"/>
    </location>
    <ligand>
        <name>heme</name>
        <dbReference type="ChEBI" id="CHEBI:30413"/>
    </ligand>
    <ligandPart>
        <name>Fe</name>
        <dbReference type="ChEBI" id="CHEBI:18248"/>
    </ligandPart>
</feature>
<keyword evidence="6 10" id="KW-0560">Oxidoreductase</keyword>
<evidence type="ECO:0000256" key="1">
    <source>
        <dbReference type="ARBA" id="ARBA00001971"/>
    </source>
</evidence>
<feature type="transmembrane region" description="Helical" evidence="11">
    <location>
        <begin position="6"/>
        <end position="24"/>
    </location>
</feature>
<keyword evidence="4 9" id="KW-0349">Heme</keyword>
<comment type="caution">
    <text evidence="12">The sequence shown here is derived from an EMBL/GenBank/DDBJ whole genome shotgun (WGS) entry which is preliminary data.</text>
</comment>
<name>A0A9P5YD14_9AGAR</name>
<accession>A0A9P5YD14</accession>
<organism evidence="12 13">
    <name type="scientific">Collybia nuda</name>
    <dbReference type="NCBI Taxonomy" id="64659"/>
    <lineage>
        <taxon>Eukaryota</taxon>
        <taxon>Fungi</taxon>
        <taxon>Dikarya</taxon>
        <taxon>Basidiomycota</taxon>
        <taxon>Agaricomycotina</taxon>
        <taxon>Agaricomycetes</taxon>
        <taxon>Agaricomycetidae</taxon>
        <taxon>Agaricales</taxon>
        <taxon>Tricholomatineae</taxon>
        <taxon>Clitocybaceae</taxon>
        <taxon>Collybia</taxon>
    </lineage>
</organism>
<dbReference type="CDD" id="cd11065">
    <property type="entry name" value="CYP64-like"/>
    <property type="match status" value="1"/>
</dbReference>
<keyword evidence="11" id="KW-0812">Transmembrane</keyword>
<evidence type="ECO:0000313" key="12">
    <source>
        <dbReference type="EMBL" id="KAF9465440.1"/>
    </source>
</evidence>
<proteinExistence type="inferred from homology"/>
<evidence type="ECO:0000256" key="4">
    <source>
        <dbReference type="ARBA" id="ARBA00022617"/>
    </source>
</evidence>
<evidence type="ECO:0000256" key="10">
    <source>
        <dbReference type="RuleBase" id="RU000461"/>
    </source>
</evidence>
<keyword evidence="11" id="KW-1133">Transmembrane helix</keyword>
<sequence>MSILFSTPILAGLASLIVTLFIWFRKPKASTASLPPGPKPVPVLGNIRDLTAKELWLPAAQWAKQYGDVVYLHVLGQGLVFLNSPEAANELLDKRGSIYSDKPSLMMAGELCGCKNMVAFTGYGDQMKRQRKLMHKAFSVQAIPAYNPLLEAETQSFLQRLIATPTSYIKHTRRYAGGLTLAVVYGYEPSAHEDKFLALAEECVDLLSNHIASGGGIWPVDIFPSLQYLPTWFPGAGFKTKAIKWKAKMEEFVDKPYEFVKNSIKAGSFVPSFCSTLLEEDSKLTDEFEFDLKWTANSMYSGSADTTITSISHFFLAMIKHPEVLAKAQKEIDSVIGSDRLPTFADRASLPFVDAIMSETLRWGSPVPLNLPHRLMEDDVYRGMHIPKGSLVFGNIWAMTRDERIYSNASAFYPERFLEKTDEVTEKLKDPRNYVFGFGRRRCPGSNLVESSIWLLIASMIATLDISKAVDESGETVEPHVEFENPIFRNPTPFKCDIRPRSEHALKLIRQAEIAL</sequence>
<dbReference type="GO" id="GO:0016705">
    <property type="term" value="F:oxidoreductase activity, acting on paired donors, with incorporation or reduction of molecular oxygen"/>
    <property type="evidence" value="ECO:0007669"/>
    <property type="project" value="InterPro"/>
</dbReference>
<evidence type="ECO:0000256" key="6">
    <source>
        <dbReference type="ARBA" id="ARBA00023002"/>
    </source>
</evidence>
<dbReference type="GO" id="GO:0004497">
    <property type="term" value="F:monooxygenase activity"/>
    <property type="evidence" value="ECO:0007669"/>
    <property type="project" value="UniProtKB-KW"/>
</dbReference>
<evidence type="ECO:0000256" key="9">
    <source>
        <dbReference type="PIRSR" id="PIRSR602401-1"/>
    </source>
</evidence>
<evidence type="ECO:0000256" key="5">
    <source>
        <dbReference type="ARBA" id="ARBA00022723"/>
    </source>
</evidence>
<keyword evidence="8 10" id="KW-0503">Monooxygenase</keyword>
<dbReference type="InterPro" id="IPR017972">
    <property type="entry name" value="Cyt_P450_CS"/>
</dbReference>
<comment type="cofactor">
    <cofactor evidence="1 9">
        <name>heme</name>
        <dbReference type="ChEBI" id="CHEBI:30413"/>
    </cofactor>
</comment>
<dbReference type="InterPro" id="IPR001128">
    <property type="entry name" value="Cyt_P450"/>
</dbReference>
<evidence type="ECO:0000256" key="3">
    <source>
        <dbReference type="ARBA" id="ARBA00010617"/>
    </source>
</evidence>
<evidence type="ECO:0000256" key="11">
    <source>
        <dbReference type="SAM" id="Phobius"/>
    </source>
</evidence>
<keyword evidence="5 9" id="KW-0479">Metal-binding</keyword>
<evidence type="ECO:0000256" key="8">
    <source>
        <dbReference type="ARBA" id="ARBA00023033"/>
    </source>
</evidence>
<dbReference type="PROSITE" id="PS00086">
    <property type="entry name" value="CYTOCHROME_P450"/>
    <property type="match status" value="1"/>
</dbReference>
<keyword evidence="7 9" id="KW-0408">Iron</keyword>
<keyword evidence="11" id="KW-0472">Membrane</keyword>
<evidence type="ECO:0000256" key="7">
    <source>
        <dbReference type="ARBA" id="ARBA00023004"/>
    </source>
</evidence>
<dbReference type="InterPro" id="IPR002401">
    <property type="entry name" value="Cyt_P450_E_grp-I"/>
</dbReference>
<dbReference type="GO" id="GO:0005506">
    <property type="term" value="F:iron ion binding"/>
    <property type="evidence" value="ECO:0007669"/>
    <property type="project" value="InterPro"/>
</dbReference>
<evidence type="ECO:0000313" key="13">
    <source>
        <dbReference type="Proteomes" id="UP000807353"/>
    </source>
</evidence>
<protein>
    <submittedName>
        <fullName evidence="12">Cytochrome P450</fullName>
    </submittedName>
</protein>
<keyword evidence="13" id="KW-1185">Reference proteome</keyword>
<dbReference type="EMBL" id="MU150247">
    <property type="protein sequence ID" value="KAF9465440.1"/>
    <property type="molecule type" value="Genomic_DNA"/>
</dbReference>
<comment type="similarity">
    <text evidence="3 10">Belongs to the cytochrome P450 family.</text>
</comment>
<dbReference type="PRINTS" id="PR00463">
    <property type="entry name" value="EP450I"/>
</dbReference>
<dbReference type="PANTHER" id="PTHR46300">
    <property type="entry name" value="P450, PUTATIVE (EUROFUNG)-RELATED-RELATED"/>
    <property type="match status" value="1"/>
</dbReference>
<dbReference type="Gene3D" id="1.10.630.10">
    <property type="entry name" value="Cytochrome P450"/>
    <property type="match status" value="1"/>
</dbReference>
<dbReference type="Pfam" id="PF00067">
    <property type="entry name" value="p450"/>
    <property type="match status" value="1"/>
</dbReference>
<dbReference type="InterPro" id="IPR036396">
    <property type="entry name" value="Cyt_P450_sf"/>
</dbReference>